<organism evidence="9 10">
    <name type="scientific">Marinactinospora rubrisoli</name>
    <dbReference type="NCBI Taxonomy" id="2715399"/>
    <lineage>
        <taxon>Bacteria</taxon>
        <taxon>Bacillati</taxon>
        <taxon>Actinomycetota</taxon>
        <taxon>Actinomycetes</taxon>
        <taxon>Streptosporangiales</taxon>
        <taxon>Nocardiopsidaceae</taxon>
        <taxon>Marinactinospora</taxon>
    </lineage>
</organism>
<evidence type="ECO:0000256" key="4">
    <source>
        <dbReference type="ARBA" id="ARBA00022679"/>
    </source>
</evidence>
<dbReference type="SUPFAM" id="SSF52540">
    <property type="entry name" value="P-loop containing nucleoside triphosphate hydrolases"/>
    <property type="match status" value="1"/>
</dbReference>
<evidence type="ECO:0000313" key="10">
    <source>
        <dbReference type="Proteomes" id="UP001596540"/>
    </source>
</evidence>
<dbReference type="InterPro" id="IPR006001">
    <property type="entry name" value="Therm_gnt_kin"/>
</dbReference>
<evidence type="ECO:0000256" key="1">
    <source>
        <dbReference type="ARBA" id="ARBA00004761"/>
    </source>
</evidence>
<name>A0ABW2KMJ9_9ACTN</name>
<evidence type="ECO:0000256" key="8">
    <source>
        <dbReference type="ARBA" id="ARBA00048090"/>
    </source>
</evidence>
<keyword evidence="6" id="KW-0418">Kinase</keyword>
<dbReference type="RefSeq" id="WP_379873275.1">
    <property type="nucleotide sequence ID" value="NZ_JBHTBH010000013.1"/>
</dbReference>
<dbReference type="EC" id="2.7.1.12" evidence="3"/>
<dbReference type="Proteomes" id="UP001596540">
    <property type="component" value="Unassembled WGS sequence"/>
</dbReference>
<dbReference type="InterPro" id="IPR027417">
    <property type="entry name" value="P-loop_NTPase"/>
</dbReference>
<evidence type="ECO:0000313" key="9">
    <source>
        <dbReference type="EMBL" id="MFC7330628.1"/>
    </source>
</evidence>
<gene>
    <name evidence="9" type="ORF">ACFQRF_23130</name>
</gene>
<protein>
    <recommendedName>
        <fullName evidence="3">gluconokinase</fullName>
        <ecNumber evidence="3">2.7.1.12</ecNumber>
    </recommendedName>
</protein>
<reference evidence="10" key="1">
    <citation type="journal article" date="2019" name="Int. J. Syst. Evol. Microbiol.">
        <title>The Global Catalogue of Microorganisms (GCM) 10K type strain sequencing project: providing services to taxonomists for standard genome sequencing and annotation.</title>
        <authorList>
            <consortium name="The Broad Institute Genomics Platform"/>
            <consortium name="The Broad Institute Genome Sequencing Center for Infectious Disease"/>
            <person name="Wu L."/>
            <person name="Ma J."/>
        </authorList>
    </citation>
    <scope>NUCLEOTIDE SEQUENCE [LARGE SCALE GENOMIC DNA]</scope>
    <source>
        <strain evidence="10">CGMCC 4.7382</strain>
    </source>
</reference>
<evidence type="ECO:0000256" key="3">
    <source>
        <dbReference type="ARBA" id="ARBA00012054"/>
    </source>
</evidence>
<accession>A0ABW2KMJ9</accession>
<evidence type="ECO:0000256" key="6">
    <source>
        <dbReference type="ARBA" id="ARBA00022777"/>
    </source>
</evidence>
<proteinExistence type="inferred from homology"/>
<keyword evidence="10" id="KW-1185">Reference proteome</keyword>
<comment type="pathway">
    <text evidence="1">Carbohydrate acid metabolism.</text>
</comment>
<keyword evidence="4" id="KW-0808">Transferase</keyword>
<dbReference type="PANTHER" id="PTHR43442:SF3">
    <property type="entry name" value="GLUCONOKINASE-RELATED"/>
    <property type="match status" value="1"/>
</dbReference>
<evidence type="ECO:0000256" key="7">
    <source>
        <dbReference type="ARBA" id="ARBA00022840"/>
    </source>
</evidence>
<evidence type="ECO:0000256" key="5">
    <source>
        <dbReference type="ARBA" id="ARBA00022741"/>
    </source>
</evidence>
<keyword evidence="5" id="KW-0547">Nucleotide-binding</keyword>
<comment type="caution">
    <text evidence="9">The sequence shown here is derived from an EMBL/GenBank/DDBJ whole genome shotgun (WGS) entry which is preliminary data.</text>
</comment>
<dbReference type="PANTHER" id="PTHR43442">
    <property type="entry name" value="GLUCONOKINASE-RELATED"/>
    <property type="match status" value="1"/>
</dbReference>
<sequence length="184" mass="19416">MGGSTDGAGWRAFRSRRALVVMGVTGTGAANVARLVARSLAAAYLEDAADPTGAGHGARISRIADWLADQRSGGTPVVLVCPALARAQRDVLRRGDPGLYVVHLSAGRELLSRRIRERPGTARASRLLESQLARLEPLHDDEAGVVIDAGATPTELLRRILVMVASPAPPGIPSHRDSNHRAVS</sequence>
<keyword evidence="7" id="KW-0067">ATP-binding</keyword>
<evidence type="ECO:0000256" key="2">
    <source>
        <dbReference type="ARBA" id="ARBA00008420"/>
    </source>
</evidence>
<comment type="catalytic activity">
    <reaction evidence="8">
        <text>D-gluconate + ATP = 6-phospho-D-gluconate + ADP + H(+)</text>
        <dbReference type="Rhea" id="RHEA:19433"/>
        <dbReference type="ChEBI" id="CHEBI:15378"/>
        <dbReference type="ChEBI" id="CHEBI:18391"/>
        <dbReference type="ChEBI" id="CHEBI:30616"/>
        <dbReference type="ChEBI" id="CHEBI:58759"/>
        <dbReference type="ChEBI" id="CHEBI:456216"/>
        <dbReference type="EC" id="2.7.1.12"/>
    </reaction>
</comment>
<dbReference type="EMBL" id="JBHTBH010000013">
    <property type="protein sequence ID" value="MFC7330628.1"/>
    <property type="molecule type" value="Genomic_DNA"/>
</dbReference>
<comment type="similarity">
    <text evidence="2">Belongs to the gluconokinase GntK/GntV family.</text>
</comment>
<dbReference type="Gene3D" id="3.40.50.300">
    <property type="entry name" value="P-loop containing nucleotide triphosphate hydrolases"/>
    <property type="match status" value="1"/>
</dbReference>